<evidence type="ECO:0000256" key="6">
    <source>
        <dbReference type="ARBA" id="ARBA00023136"/>
    </source>
</evidence>
<dbReference type="InterPro" id="IPR037066">
    <property type="entry name" value="Plug_dom_sf"/>
</dbReference>
<dbReference type="Gene3D" id="2.170.130.10">
    <property type="entry name" value="TonB-dependent receptor, plug domain"/>
    <property type="match status" value="1"/>
</dbReference>
<accession>A0A0P0CXS6</accession>
<dbReference type="OrthoDB" id="1109239at2"/>
<name>A0A0P0CXS6_9BACT</name>
<dbReference type="PROSITE" id="PS52016">
    <property type="entry name" value="TONB_DEPENDENT_REC_3"/>
    <property type="match status" value="1"/>
</dbReference>
<dbReference type="InterPro" id="IPR000531">
    <property type="entry name" value="Beta-barrel_TonB"/>
</dbReference>
<comment type="similarity">
    <text evidence="8 9">Belongs to the TonB-dependent receptor family.</text>
</comment>
<evidence type="ECO:0000313" key="14">
    <source>
        <dbReference type="Proteomes" id="UP000061382"/>
    </source>
</evidence>
<dbReference type="GO" id="GO:0009279">
    <property type="term" value="C:cell outer membrane"/>
    <property type="evidence" value="ECO:0007669"/>
    <property type="project" value="UniProtKB-SubCell"/>
</dbReference>
<dbReference type="Pfam" id="PF13715">
    <property type="entry name" value="CarbopepD_reg_2"/>
    <property type="match status" value="1"/>
</dbReference>
<keyword evidence="3 8" id="KW-1134">Transmembrane beta strand</keyword>
<keyword evidence="6 8" id="KW-0472">Membrane</keyword>
<dbReference type="InterPro" id="IPR012910">
    <property type="entry name" value="Plug_dom"/>
</dbReference>
<dbReference type="PANTHER" id="PTHR30069">
    <property type="entry name" value="TONB-DEPENDENT OUTER MEMBRANE RECEPTOR"/>
    <property type="match status" value="1"/>
</dbReference>
<keyword evidence="14" id="KW-1185">Reference proteome</keyword>
<feature type="domain" description="TonB-dependent receptor plug" evidence="12">
    <location>
        <begin position="122"/>
        <end position="226"/>
    </location>
</feature>
<keyword evidence="7 8" id="KW-0998">Cell outer membrane</keyword>
<gene>
    <name evidence="13" type="ORF">DC20_16115</name>
</gene>
<evidence type="ECO:0000256" key="2">
    <source>
        <dbReference type="ARBA" id="ARBA00022448"/>
    </source>
</evidence>
<feature type="chain" id="PRO_5006043042" evidence="10">
    <location>
        <begin position="23"/>
        <end position="768"/>
    </location>
</feature>
<dbReference type="Pfam" id="PF00593">
    <property type="entry name" value="TonB_dep_Rec_b-barrel"/>
    <property type="match status" value="1"/>
</dbReference>
<dbReference type="PANTHER" id="PTHR30069:SF57">
    <property type="entry name" value="TONB-DEPENDENT RECEPTOR"/>
    <property type="match status" value="1"/>
</dbReference>
<evidence type="ECO:0000259" key="11">
    <source>
        <dbReference type="Pfam" id="PF00593"/>
    </source>
</evidence>
<dbReference type="EMBL" id="CP012643">
    <property type="protein sequence ID" value="ALJ00213.1"/>
    <property type="molecule type" value="Genomic_DNA"/>
</dbReference>
<reference evidence="13 14" key="1">
    <citation type="submission" date="2015-08" db="EMBL/GenBank/DDBJ databases">
        <title>Complete genome sequence of Rufibacter tibetensis strain 1351t, a radiation-resistant bacterium from tibet plateau.</title>
        <authorList>
            <person name="Dai J."/>
        </authorList>
    </citation>
    <scope>NUCLEOTIDE SEQUENCE [LARGE SCALE GENOMIC DNA]</scope>
    <source>
        <strain evidence="13 14">1351</strain>
    </source>
</reference>
<dbReference type="InterPro" id="IPR039426">
    <property type="entry name" value="TonB-dep_rcpt-like"/>
</dbReference>
<evidence type="ECO:0000313" key="13">
    <source>
        <dbReference type="EMBL" id="ALJ00213.1"/>
    </source>
</evidence>
<feature type="domain" description="TonB-dependent receptor-like beta-barrel" evidence="11">
    <location>
        <begin position="271"/>
        <end position="704"/>
    </location>
</feature>
<dbReference type="STRING" id="512763.DC20_16115"/>
<evidence type="ECO:0000256" key="7">
    <source>
        <dbReference type="ARBA" id="ARBA00023237"/>
    </source>
</evidence>
<dbReference type="Proteomes" id="UP000061382">
    <property type="component" value="Chromosome"/>
</dbReference>
<dbReference type="AlphaFoldDB" id="A0A0P0CXS6"/>
<keyword evidence="13" id="KW-0675">Receptor</keyword>
<dbReference type="KEGG" id="rti:DC20_16115"/>
<dbReference type="GO" id="GO:0044718">
    <property type="term" value="P:siderophore transmembrane transport"/>
    <property type="evidence" value="ECO:0007669"/>
    <property type="project" value="TreeGrafter"/>
</dbReference>
<organism evidence="13 14">
    <name type="scientific">Rufibacter tibetensis</name>
    <dbReference type="NCBI Taxonomy" id="512763"/>
    <lineage>
        <taxon>Bacteria</taxon>
        <taxon>Pseudomonadati</taxon>
        <taxon>Bacteroidota</taxon>
        <taxon>Cytophagia</taxon>
        <taxon>Cytophagales</taxon>
        <taxon>Hymenobacteraceae</taxon>
        <taxon>Rufibacter</taxon>
    </lineage>
</organism>
<dbReference type="SUPFAM" id="SSF49452">
    <property type="entry name" value="Starch-binding domain-like"/>
    <property type="match status" value="1"/>
</dbReference>
<evidence type="ECO:0000256" key="1">
    <source>
        <dbReference type="ARBA" id="ARBA00004571"/>
    </source>
</evidence>
<keyword evidence="10" id="KW-0732">Signal</keyword>
<dbReference type="GO" id="GO:0030246">
    <property type="term" value="F:carbohydrate binding"/>
    <property type="evidence" value="ECO:0007669"/>
    <property type="project" value="InterPro"/>
</dbReference>
<comment type="subcellular location">
    <subcellularLocation>
        <location evidence="1 8">Cell outer membrane</location>
        <topology evidence="1 8">Multi-pass membrane protein</topology>
    </subcellularLocation>
</comment>
<evidence type="ECO:0000256" key="3">
    <source>
        <dbReference type="ARBA" id="ARBA00022452"/>
    </source>
</evidence>
<dbReference type="GO" id="GO:0015344">
    <property type="term" value="F:siderophore uptake transmembrane transporter activity"/>
    <property type="evidence" value="ECO:0007669"/>
    <property type="project" value="TreeGrafter"/>
</dbReference>
<sequence length="768" mass="85547">MKTHLRLLFMVMLLLGAYTTQAQTAAINGKITSSGSPVPFASVGLTGTTKGATSEETGIYYIGQLAAGTYTVRVSAMGYEPASMTVTVEDGQTATADLQLSAVAARVNEVVVTGTLKEVTRLESPVPVELYTPAFFKKNPTPSLFDALQNVNGVRPQLNCNVCNTGDIHINGLEGPYTMILIDGMPIVSGLSSVYGLSGIPNAMVERIEIVKGPASSLYGSEAVGGLINVITKKPANAPLFYADVFATSWQEYNADLAFKLNAGQKASVLTGVNYFNYNTPIDNNGDRFTDVTLQDRISVFQKWNFQRKENRLFSVAGRYFYEDRWGGDTRWNKSFRGGDSIYGESIYTNRWELIGNYQLPVKEKMLLMFSLNEHNQNSYYGDVPYFADQKIAFSQLTWDKKINRHDLLLGAALRYTYYDDNTPATASPDSLNPLNQPDKTWLPGVFVQDEIELSQQHKLLLGMRYDYNSRHGNIFTPRLAYKWAPNENNILRLNAGTGFRVVNLFTEEHAALTGSRTVEVKEELNPEKSYNVNLNYIKKVVTSNGAFLGFDATAWYTYFNNRIIADYDTDPNKIIYDNLKGHAVTKGLTLNMDMEFLSGLKVLAGGTYMDVYTKEVGEGGTLVKQRQILTERWTGTWAVSYKIKPLNLGLDYTGNLYGPMRLPLLGELDPRPEYSPWWSIQNIQLTWGNRSGGLEIYGGIKNLLNFTPAANSIARSRDPFDREVLFNENGQAVPSPGNPYALTFDPAYVYAPNQGIRGFLGVRIKIK</sequence>
<dbReference type="Gene3D" id="2.60.40.1120">
    <property type="entry name" value="Carboxypeptidase-like, regulatory domain"/>
    <property type="match status" value="1"/>
</dbReference>
<evidence type="ECO:0000259" key="12">
    <source>
        <dbReference type="Pfam" id="PF07715"/>
    </source>
</evidence>
<dbReference type="PATRIC" id="fig|512763.3.peg.3545"/>
<protein>
    <submittedName>
        <fullName evidence="13">TonB-dependent receptor</fullName>
    </submittedName>
</protein>
<dbReference type="Pfam" id="PF07715">
    <property type="entry name" value="Plug"/>
    <property type="match status" value="1"/>
</dbReference>
<dbReference type="Gene3D" id="2.40.170.20">
    <property type="entry name" value="TonB-dependent receptor, beta-barrel domain"/>
    <property type="match status" value="1"/>
</dbReference>
<keyword evidence="4 8" id="KW-0812">Transmembrane</keyword>
<evidence type="ECO:0000256" key="5">
    <source>
        <dbReference type="ARBA" id="ARBA00023077"/>
    </source>
</evidence>
<proteinExistence type="inferred from homology"/>
<keyword evidence="2 8" id="KW-0813">Transport</keyword>
<dbReference type="InterPro" id="IPR013784">
    <property type="entry name" value="Carb-bd-like_fold"/>
</dbReference>
<evidence type="ECO:0000256" key="4">
    <source>
        <dbReference type="ARBA" id="ARBA00022692"/>
    </source>
</evidence>
<keyword evidence="5 9" id="KW-0798">TonB box</keyword>
<dbReference type="InterPro" id="IPR036942">
    <property type="entry name" value="Beta-barrel_TonB_sf"/>
</dbReference>
<evidence type="ECO:0000256" key="10">
    <source>
        <dbReference type="SAM" id="SignalP"/>
    </source>
</evidence>
<evidence type="ECO:0000256" key="9">
    <source>
        <dbReference type="RuleBase" id="RU003357"/>
    </source>
</evidence>
<dbReference type="RefSeq" id="WP_062544766.1">
    <property type="nucleotide sequence ID" value="NZ_CP012643.1"/>
</dbReference>
<dbReference type="SUPFAM" id="SSF56935">
    <property type="entry name" value="Porins"/>
    <property type="match status" value="1"/>
</dbReference>
<evidence type="ECO:0000256" key="8">
    <source>
        <dbReference type="PROSITE-ProRule" id="PRU01360"/>
    </source>
</evidence>
<feature type="signal peptide" evidence="10">
    <location>
        <begin position="1"/>
        <end position="22"/>
    </location>
</feature>